<dbReference type="Pfam" id="PF07508">
    <property type="entry name" value="Recombinase"/>
    <property type="match status" value="1"/>
</dbReference>
<evidence type="ECO:0000259" key="2">
    <source>
        <dbReference type="PROSITE" id="PS51737"/>
    </source>
</evidence>
<dbReference type="InterPro" id="IPR038109">
    <property type="entry name" value="DNA_bind_recomb_sf"/>
</dbReference>
<dbReference type="GO" id="GO:0000150">
    <property type="term" value="F:DNA strand exchange activity"/>
    <property type="evidence" value="ECO:0007669"/>
    <property type="project" value="InterPro"/>
</dbReference>
<dbReference type="GO" id="GO:0003677">
    <property type="term" value="F:DNA binding"/>
    <property type="evidence" value="ECO:0007669"/>
    <property type="project" value="InterPro"/>
</dbReference>
<evidence type="ECO:0008006" key="5">
    <source>
        <dbReference type="Google" id="ProtNLM"/>
    </source>
</evidence>
<dbReference type="PANTHER" id="PTHR30461">
    <property type="entry name" value="DNA-INVERTASE FROM LAMBDOID PROPHAGE"/>
    <property type="match status" value="1"/>
</dbReference>
<dbReference type="Pfam" id="PF00239">
    <property type="entry name" value="Resolvase"/>
    <property type="match status" value="1"/>
</dbReference>
<dbReference type="SUPFAM" id="SSF53041">
    <property type="entry name" value="Resolvase-like"/>
    <property type="match status" value="1"/>
</dbReference>
<dbReference type="Proteomes" id="UP000284277">
    <property type="component" value="Unassembled WGS sequence"/>
</dbReference>
<dbReference type="PROSITE" id="PS51736">
    <property type="entry name" value="RECOMBINASES_3"/>
    <property type="match status" value="1"/>
</dbReference>
<reference evidence="3 4" key="1">
    <citation type="submission" date="2016-08" db="EMBL/GenBank/DDBJ databases">
        <title>A new outlook on sporulation: Clostridium algidixylanolyticum.</title>
        <authorList>
            <person name="Poppleton D.I."/>
            <person name="Gribaldo S."/>
        </authorList>
    </citation>
    <scope>NUCLEOTIDE SEQUENCE [LARGE SCALE GENOMIC DNA]</scope>
    <source>
        <strain evidence="3 4">SPL73</strain>
    </source>
</reference>
<dbReference type="InterPro" id="IPR025827">
    <property type="entry name" value="Zn_ribbon_recom_dom"/>
</dbReference>
<dbReference type="InterPro" id="IPR050639">
    <property type="entry name" value="SSR_resolvase"/>
</dbReference>
<dbReference type="Gene3D" id="3.90.1750.20">
    <property type="entry name" value="Putative Large Serine Recombinase, Chain B, Domain 2"/>
    <property type="match status" value="1"/>
</dbReference>
<evidence type="ECO:0000259" key="1">
    <source>
        <dbReference type="PROSITE" id="PS51736"/>
    </source>
</evidence>
<dbReference type="RefSeq" id="WP_158585117.1">
    <property type="nucleotide sequence ID" value="NZ_MCIA01000035.1"/>
</dbReference>
<evidence type="ECO:0000313" key="4">
    <source>
        <dbReference type="Proteomes" id="UP000284277"/>
    </source>
</evidence>
<evidence type="ECO:0000313" key="3">
    <source>
        <dbReference type="EMBL" id="RKD28172.1"/>
    </source>
</evidence>
<dbReference type="Pfam" id="PF13408">
    <property type="entry name" value="Zn_ribbon_recom"/>
    <property type="match status" value="1"/>
</dbReference>
<feature type="domain" description="Resolvase/invertase-type recombinase catalytic" evidence="1">
    <location>
        <begin position="28"/>
        <end position="179"/>
    </location>
</feature>
<protein>
    <recommendedName>
        <fullName evidence="5">Recombinase</fullName>
    </recommendedName>
</protein>
<organism evidence="3 4">
    <name type="scientific">Lacrimispora algidixylanolytica</name>
    <dbReference type="NCBI Taxonomy" id="94868"/>
    <lineage>
        <taxon>Bacteria</taxon>
        <taxon>Bacillati</taxon>
        <taxon>Bacillota</taxon>
        <taxon>Clostridia</taxon>
        <taxon>Lachnospirales</taxon>
        <taxon>Lachnospiraceae</taxon>
        <taxon>Lacrimispora</taxon>
    </lineage>
</organism>
<dbReference type="Gene3D" id="3.40.50.1390">
    <property type="entry name" value="Resolvase, N-terminal catalytic domain"/>
    <property type="match status" value="1"/>
</dbReference>
<feature type="domain" description="Recombinase" evidence="2">
    <location>
        <begin position="187"/>
        <end position="329"/>
    </location>
</feature>
<name>A0A419SSN6_9FIRM</name>
<dbReference type="AlphaFoldDB" id="A0A419SSN6"/>
<keyword evidence="4" id="KW-1185">Reference proteome</keyword>
<dbReference type="InterPro" id="IPR011109">
    <property type="entry name" value="DNA_bind_recombinase_dom"/>
</dbReference>
<dbReference type="InterPro" id="IPR036162">
    <property type="entry name" value="Resolvase-like_N_sf"/>
</dbReference>
<dbReference type="OrthoDB" id="9769353at2"/>
<dbReference type="PANTHER" id="PTHR30461:SF23">
    <property type="entry name" value="DNA RECOMBINASE-RELATED"/>
    <property type="match status" value="1"/>
</dbReference>
<dbReference type="SMART" id="SM00857">
    <property type="entry name" value="Resolvase"/>
    <property type="match status" value="1"/>
</dbReference>
<comment type="caution">
    <text evidence="3">The sequence shown here is derived from an EMBL/GenBank/DDBJ whole genome shotgun (WGS) entry which is preliminary data.</text>
</comment>
<accession>A0A419SSN6</accession>
<gene>
    <name evidence="3" type="ORF">BET01_11585</name>
</gene>
<dbReference type="EMBL" id="MCIA01000035">
    <property type="protein sequence ID" value="RKD28172.1"/>
    <property type="molecule type" value="Genomic_DNA"/>
</dbReference>
<proteinExistence type="predicted"/>
<dbReference type="PROSITE" id="PS51737">
    <property type="entry name" value="RECOMBINASE_DNA_BIND"/>
    <property type="match status" value="1"/>
</dbReference>
<dbReference type="InterPro" id="IPR006119">
    <property type="entry name" value="Resolv_N"/>
</dbReference>
<sequence length="551" mass="63937">MARPNRNNREVMSESDIRSTDKKDTTFLTAIYARLSIEDNGIDSDSIETQIYYLQKHVKEQKELELISTYCDNGMTGTNFERPGFQAMLSDIKSKKINCIVVKDLSRFGRNYMEAGNYLENIFPYYGVRFISVNDNYDSLEVTANEALALSLKNVYHDIYAKDISRKICTLFDVKKKKGLYLGRFAPYGYKKSNMNPYQLEIEEETASVVREIFSLRIKGMGVIKIARWLNDQGIRSQSCRLYELRKLKGTNGEANALWSGSSVTGILENPVYCGCIVERKSEQSYYKGGKKRLIPKEEWKYIENTHEAIIDQGTFIKAQTIMEESKKNKKENHSTKQEQTENRLKGLVTCGYCHGKMMRDSGYFTRDGNLIHYRLICRRKYMKQSVCNAPSVLETELISAVSVTVRNQLIVLADLWDLGIRYKKQVECQEKAHGIAEKWEHNQAVFREVDIKALELYDDYKRGLLSDSEFIYAQKKYEEQKNVLKIDVKSLKERQTEEKQTADYEICLNELLQGNSNNSMTGELWNHLIDKIVVCRKKIEIHYTFCGEYE</sequence>